<dbReference type="Proteomes" id="UP000000235">
    <property type="component" value="Chromosome"/>
</dbReference>
<dbReference type="InterPro" id="IPR038717">
    <property type="entry name" value="Tc1-like_DDE_dom"/>
</dbReference>
<evidence type="ECO:0000313" key="5">
    <source>
        <dbReference type="Proteomes" id="UP000000235"/>
    </source>
</evidence>
<dbReference type="Pfam" id="PF13565">
    <property type="entry name" value="HTH_32"/>
    <property type="match status" value="1"/>
</dbReference>
<evidence type="ECO:0000313" key="4">
    <source>
        <dbReference type="EMBL" id="ABP56552.1"/>
    </source>
</evidence>
<dbReference type="KEGG" id="stp:Strop_2845"/>
<dbReference type="SUPFAM" id="SSF53098">
    <property type="entry name" value="Ribonuclease H-like"/>
    <property type="match status" value="1"/>
</dbReference>
<proteinExistence type="predicted"/>
<dbReference type="GO" id="GO:0003676">
    <property type="term" value="F:nucleic acid binding"/>
    <property type="evidence" value="ECO:0007669"/>
    <property type="project" value="InterPro"/>
</dbReference>
<dbReference type="InterPro" id="IPR036397">
    <property type="entry name" value="RNaseH_sf"/>
</dbReference>
<reference evidence="2" key="2">
    <citation type="submission" date="2007-04" db="EMBL/GenBank/DDBJ databases">
        <authorList>
            <consortium name="US DOE Joint Genome Institute"/>
            <person name="Copeland A."/>
            <person name="Lucas S."/>
            <person name="Lapidus A."/>
            <person name="Barry K."/>
            <person name="Glavina del Rio T."/>
            <person name="Dalin E."/>
            <person name="Tice H."/>
            <person name="Pitluck S."/>
            <person name="Sun H."/>
            <person name="Schmutz J."/>
            <person name="Larimer F."/>
            <person name="Land M."/>
            <person name="Hauser L."/>
            <person name="Kyrpides N."/>
            <person name="Kim E."/>
            <person name="Jensen P.R."/>
            <person name="Moore B.S."/>
            <person name="Udwary D.W."/>
            <person name="Richardson P."/>
        </authorList>
    </citation>
    <scope>NUCLEOTIDE SEQUENCE</scope>
    <source>
        <strain evidence="2">CNB-440</strain>
    </source>
</reference>
<dbReference type="EMBL" id="CP000667">
    <property type="protein sequence ID" value="ABP56552.1"/>
    <property type="molecule type" value="Genomic_DNA"/>
</dbReference>
<organism evidence="2 5">
    <name type="scientific">Salinispora tropica (strain ATCC BAA-916 / DSM 44818 / JCM 13857 / NBRC 105044 / CNB-440)</name>
    <dbReference type="NCBI Taxonomy" id="369723"/>
    <lineage>
        <taxon>Bacteria</taxon>
        <taxon>Bacillati</taxon>
        <taxon>Actinomycetota</taxon>
        <taxon>Actinomycetes</taxon>
        <taxon>Micromonosporales</taxon>
        <taxon>Micromonosporaceae</taxon>
        <taxon>Salinispora</taxon>
    </lineage>
</organism>
<dbReference type="AlphaFoldDB" id="A4X6H4"/>
<dbReference type="Gene3D" id="3.30.420.10">
    <property type="entry name" value="Ribonuclease H-like superfamily/Ribonuclease H"/>
    <property type="match status" value="1"/>
</dbReference>
<protein>
    <recommendedName>
        <fullName evidence="1">Tc1-like transposase DDE domain-containing protein</fullName>
    </recommendedName>
</protein>
<reference evidence="2" key="3">
    <citation type="journal article" date="2009" name="Proc. Natl. Acad. Sci. U.S.A.">
        <title>Biosynthesis of the salinosporamide A polyketide synthase substrate chloroethylmalonyl-coenzyme A from S-adenosyl-L-methionine.</title>
        <authorList>
            <person name="Eustaquio A.S."/>
            <person name="McGlinchey R.P."/>
            <person name="Liu Y."/>
            <person name="Hazzard C."/>
            <person name="Beer L.L."/>
            <person name="Florova G."/>
            <person name="Alhamadsheh M.M."/>
            <person name="Lechner A."/>
            <person name="Kale A.J."/>
            <person name="Kobayashi Y."/>
            <person name="Reynolds K.A."/>
            <person name="Moore B.S."/>
        </authorList>
    </citation>
    <scope>NUCLEOTIDE SEQUENCE [LARGE SCALE GENOMIC DNA]</scope>
    <source>
        <strain evidence="2">CNB-440</strain>
    </source>
</reference>
<dbReference type="eggNOG" id="COG3335">
    <property type="taxonomic scope" value="Bacteria"/>
</dbReference>
<evidence type="ECO:0000259" key="1">
    <source>
        <dbReference type="Pfam" id="PF13358"/>
    </source>
</evidence>
<dbReference type="PATRIC" id="fig|369723.5.peg.4262"/>
<evidence type="ECO:0000313" key="3">
    <source>
        <dbReference type="EMBL" id="ABP55286.1"/>
    </source>
</evidence>
<dbReference type="InterPro" id="IPR012337">
    <property type="entry name" value="RNaseH-like_sf"/>
</dbReference>
<name>A4X6H4_SALTO</name>
<dbReference type="EMBL" id="CP000667">
    <property type="protein sequence ID" value="ABP54474.1"/>
    <property type="molecule type" value="Genomic_DNA"/>
</dbReference>
<reference evidence="5" key="1">
    <citation type="journal article" date="2007" name="Proc. Natl. Acad. Sci. U.S.A.">
        <title>Genome sequencing reveals complex secondary metabolome in the marine actinomycete Salinispora tropica.</title>
        <authorList>
            <person name="Udwary D.W."/>
            <person name="Zeigler L."/>
            <person name="Asolkar R.N."/>
            <person name="Singan V."/>
            <person name="Lapidus A."/>
            <person name="Fenical W."/>
            <person name="Jensen P.R."/>
            <person name="Moore B.S."/>
        </authorList>
    </citation>
    <scope>NUCLEOTIDE SEQUENCE [LARGE SCALE GENOMIC DNA]</scope>
    <source>
        <strain evidence="5">ATCC BAA-916 / DSM 44818 / CNB-440</strain>
    </source>
</reference>
<dbReference type="KEGG" id="stp:Strop_2021"/>
<gene>
    <name evidence="2" type="ordered locus">Strop_2021</name>
    <name evidence="3" type="ordered locus">Strop_2845</name>
    <name evidence="4" type="ordered locus">Strop_4122</name>
</gene>
<keyword evidence="5" id="KW-1185">Reference proteome</keyword>
<accession>A4X6H4</accession>
<dbReference type="KEGG" id="stp:Strop_4122"/>
<dbReference type="InterPro" id="IPR009057">
    <property type="entry name" value="Homeodomain-like_sf"/>
</dbReference>
<dbReference type="Pfam" id="PF13358">
    <property type="entry name" value="DDE_3"/>
    <property type="match status" value="1"/>
</dbReference>
<dbReference type="EMBL" id="CP000667">
    <property type="protein sequence ID" value="ABP55286.1"/>
    <property type="molecule type" value="Genomic_DNA"/>
</dbReference>
<dbReference type="InterPro" id="IPR047655">
    <property type="entry name" value="Transpos_IS630-like"/>
</dbReference>
<sequence length="356" mass="40815">MARLQPVDRVQLTRRRRKALTRIAGQSSAQFRQVRRARILLAAANRVPNAQIARQVGCTVATVRKTRRDYRTRGMRALNDRPRPGRPPLYDIDVHLLIIATATSEPPDTDAQWTHPLIAGHLRQRHGIAISASQVGRILAGVDIKPHRVRGWLNRPDDPGFFARAEQICTLYQHVPAGTVLLSVDEKTGIQAKSRRYRTRRAGHRRPERREFEYRRHGTVSLMAALDVSDGTVRPKIIDRNNSDAFLDFLTEIDLETPAHLRIHLVLDNGSSHTSKATRAWLAARPRFSVTYTPKHASWLNIVELVFSILTRRLLRRGEFTSREHLANKILKFFTHYNRTAKPFRWTYDGRPLKAA</sequence>
<dbReference type="NCBIfam" id="NF033545">
    <property type="entry name" value="transpos_IS630"/>
    <property type="match status" value="1"/>
</dbReference>
<dbReference type="SUPFAM" id="SSF46689">
    <property type="entry name" value="Homeodomain-like"/>
    <property type="match status" value="1"/>
</dbReference>
<dbReference type="RefSeq" id="WP_011905904.1">
    <property type="nucleotide sequence ID" value="NC_009380.1"/>
</dbReference>
<dbReference type="HOGENOM" id="CLU_041125_0_1_11"/>
<feature type="domain" description="Tc1-like transposase DDE" evidence="1">
    <location>
        <begin position="181"/>
        <end position="326"/>
    </location>
</feature>
<evidence type="ECO:0000313" key="2">
    <source>
        <dbReference type="EMBL" id="ABP54474.1"/>
    </source>
</evidence>
<dbReference type="STRING" id="369723.Strop_2021"/>